<dbReference type="SUPFAM" id="SSF48452">
    <property type="entry name" value="TPR-like"/>
    <property type="match status" value="1"/>
</dbReference>
<dbReference type="Pfam" id="PF13041">
    <property type="entry name" value="PPR_2"/>
    <property type="match status" value="4"/>
</dbReference>
<evidence type="ECO:0000256" key="1">
    <source>
        <dbReference type="PROSITE-ProRule" id="PRU00708"/>
    </source>
</evidence>
<dbReference type="PROSITE" id="PS51375">
    <property type="entry name" value="PPR"/>
    <property type="match status" value="7"/>
</dbReference>
<dbReference type="Gene3D" id="1.25.40.10">
    <property type="entry name" value="Tetratricopeptide repeat domain"/>
    <property type="match status" value="5"/>
</dbReference>
<dbReference type="PANTHER" id="PTHR45613:SF9">
    <property type="entry name" value="MITOCHONDRIAL GROUP I INTRON SPLICING FACTOR CCM1"/>
    <property type="match status" value="1"/>
</dbReference>
<dbReference type="Pfam" id="PF13812">
    <property type="entry name" value="PPR_3"/>
    <property type="match status" value="2"/>
</dbReference>
<protein>
    <recommendedName>
        <fullName evidence="3">Pentacotripeptide-repeat region of PRORP domain-containing protein</fullName>
    </recommendedName>
</protein>
<name>A0A7S3Z6F4_9EUKA</name>
<feature type="repeat" description="PPR" evidence="1">
    <location>
        <begin position="335"/>
        <end position="369"/>
    </location>
</feature>
<dbReference type="PANTHER" id="PTHR45613">
    <property type="entry name" value="PENTATRICOPEPTIDE REPEAT-CONTAINING PROTEIN"/>
    <property type="match status" value="1"/>
</dbReference>
<feature type="repeat" description="PPR" evidence="1">
    <location>
        <begin position="189"/>
        <end position="223"/>
    </location>
</feature>
<feature type="repeat" description="PPR" evidence="1">
    <location>
        <begin position="264"/>
        <end position="298"/>
    </location>
</feature>
<sequence length="773" mass="86343">MVSNALLSALSQSNPKLAVQLYKDISMAITPDVRTINAVMYANGIIGDWEDALEIFRTFQQQDSEELNGGEWAGVKDTKFHAKPLEVLYNTLITICGLCKQWKMAEILHGEMLAGGAKASVVTYGALMLAYEKSGRAEDALALITRMKNDQVKPNEIVYNTAMFACVGSHPLKGVELFESMEESGLKCTEVSYLAAIQCMAELKNWEASLDYFDEMRSKGLRPKTETYNGVMNAFVQSGEWERALYWFQFIEEGGEPGDDVQADVVTFNTGLNACVQMRNWRLALEVFNKLESSRIEPDIVSFNTLIKALGDANRPVRAEKKFYLLQNTPGVRADEISYNTLLKALGDSGDWEGALDLYRSMREDPHVSPDAFTYNKLFKLLDDNGVEEVALEVAYDLASSNVTIDAYTLSILASARTFDNDIIAKAVGLNIEEYEFTRLRDVVSNLMTNNASTIREPAILFNALIGATKRDWEMALAVMGDMERFSVQADAITFDSVINVQVRAGQWAMAKNKLREMQERGIQPNSLTFSNVVNACVSRGQWSATLRELERTRGKYRYNFLAYNVLMAAYSNGGQLQEAFEIYAKMSEVDAPVNVVAYSAFLRACGRDSRWVDAMHLMQEMREKSVRPSSTVQNQLVLGMLYAGALNDAMDVLEIMHEDHAPVSPQAFRAVAHQLRCVCPIGKSNVNVSMEDDRIETDSYMDNLKRKLQLYDVPQDQCEAMATLLDDIAADNPCVLHTSEALEIWGGEELEGEEAAEDADNFVRFVQAGIIS</sequence>
<evidence type="ECO:0000313" key="2">
    <source>
        <dbReference type="EMBL" id="CAE0673354.1"/>
    </source>
</evidence>
<evidence type="ECO:0008006" key="3">
    <source>
        <dbReference type="Google" id="ProtNLM"/>
    </source>
</evidence>
<reference evidence="2" key="1">
    <citation type="submission" date="2021-01" db="EMBL/GenBank/DDBJ databases">
        <authorList>
            <person name="Corre E."/>
            <person name="Pelletier E."/>
            <person name="Niang G."/>
            <person name="Scheremetjew M."/>
            <person name="Finn R."/>
            <person name="Kale V."/>
            <person name="Holt S."/>
            <person name="Cochrane G."/>
            <person name="Meng A."/>
            <person name="Brown T."/>
            <person name="Cohen L."/>
        </authorList>
    </citation>
    <scope>NUCLEOTIDE SEQUENCE</scope>
    <source>
        <strain evidence="2">CCCM811</strain>
    </source>
</reference>
<organism evidence="2">
    <name type="scientific">Lotharella globosa</name>
    <dbReference type="NCBI Taxonomy" id="91324"/>
    <lineage>
        <taxon>Eukaryota</taxon>
        <taxon>Sar</taxon>
        <taxon>Rhizaria</taxon>
        <taxon>Cercozoa</taxon>
        <taxon>Chlorarachniophyceae</taxon>
        <taxon>Lotharella</taxon>
    </lineage>
</organism>
<feature type="repeat" description="PPR" evidence="1">
    <location>
        <begin position="491"/>
        <end position="525"/>
    </location>
</feature>
<dbReference type="AlphaFoldDB" id="A0A7S3Z6F4"/>
<accession>A0A7S3Z6F4</accession>
<dbReference type="Pfam" id="PF01535">
    <property type="entry name" value="PPR"/>
    <property type="match status" value="1"/>
</dbReference>
<feature type="repeat" description="PPR" evidence="1">
    <location>
        <begin position="560"/>
        <end position="594"/>
    </location>
</feature>
<dbReference type="InterPro" id="IPR011990">
    <property type="entry name" value="TPR-like_helical_dom_sf"/>
</dbReference>
<feature type="repeat" description="PPR" evidence="1">
    <location>
        <begin position="595"/>
        <end position="629"/>
    </location>
</feature>
<dbReference type="InterPro" id="IPR002885">
    <property type="entry name" value="PPR_rpt"/>
</dbReference>
<proteinExistence type="predicted"/>
<dbReference type="EMBL" id="HBIV01035105">
    <property type="protein sequence ID" value="CAE0673354.1"/>
    <property type="molecule type" value="Transcribed_RNA"/>
</dbReference>
<gene>
    <name evidence="2" type="ORF">LGLO00237_LOCUS25058</name>
</gene>
<dbReference type="NCBIfam" id="TIGR00756">
    <property type="entry name" value="PPR"/>
    <property type="match status" value="8"/>
</dbReference>
<feature type="repeat" description="PPR" evidence="1">
    <location>
        <begin position="120"/>
        <end position="154"/>
    </location>
</feature>